<dbReference type="PANTHER" id="PTHR10803">
    <property type="entry name" value="ARSENICAL PUMP-DRIVING ATPASE ARSENITE-TRANSLOCATING ATPASE"/>
    <property type="match status" value="1"/>
</dbReference>
<dbReference type="EMBL" id="VFQC01000001">
    <property type="protein sequence ID" value="TQN31803.1"/>
    <property type="molecule type" value="Genomic_DNA"/>
</dbReference>
<reference evidence="4 5" key="1">
    <citation type="submission" date="2019-06" db="EMBL/GenBank/DDBJ databases">
        <title>Sequencing the genomes of 1000 actinobacteria strains.</title>
        <authorList>
            <person name="Klenk H.-P."/>
        </authorList>
    </citation>
    <scope>NUCLEOTIDE SEQUENCE [LARGE SCALE GENOMIC DNA]</scope>
    <source>
        <strain evidence="4 5">DSM 45015</strain>
    </source>
</reference>
<evidence type="ECO:0000259" key="3">
    <source>
        <dbReference type="Pfam" id="PF02374"/>
    </source>
</evidence>
<dbReference type="Pfam" id="PF02374">
    <property type="entry name" value="ArsA_ATPase"/>
    <property type="match status" value="1"/>
</dbReference>
<keyword evidence="4" id="KW-0547">Nucleotide-binding</keyword>
<protein>
    <submittedName>
        <fullName evidence="4">Arsenite efflux ATP-binding protein ArsA</fullName>
    </submittedName>
</protein>
<organism evidence="4 5">
    <name type="scientific">Haloactinospora alba</name>
    <dbReference type="NCBI Taxonomy" id="405555"/>
    <lineage>
        <taxon>Bacteria</taxon>
        <taxon>Bacillati</taxon>
        <taxon>Actinomycetota</taxon>
        <taxon>Actinomycetes</taxon>
        <taxon>Streptosporangiales</taxon>
        <taxon>Nocardiopsidaceae</taxon>
        <taxon>Haloactinospora</taxon>
    </lineage>
</organism>
<evidence type="ECO:0000313" key="4">
    <source>
        <dbReference type="EMBL" id="TQN31803.1"/>
    </source>
</evidence>
<feature type="region of interest" description="Disordered" evidence="2">
    <location>
        <begin position="284"/>
        <end position="305"/>
    </location>
</feature>
<evidence type="ECO:0000313" key="5">
    <source>
        <dbReference type="Proteomes" id="UP000317422"/>
    </source>
</evidence>
<comment type="similarity">
    <text evidence="1">Belongs to the arsA ATPase family.</text>
</comment>
<evidence type="ECO:0000256" key="1">
    <source>
        <dbReference type="ARBA" id="ARBA00011040"/>
    </source>
</evidence>
<name>A0A543NIX4_9ACTN</name>
<dbReference type="AlphaFoldDB" id="A0A543NIX4"/>
<dbReference type="GO" id="GO:0005524">
    <property type="term" value="F:ATP binding"/>
    <property type="evidence" value="ECO:0007669"/>
    <property type="project" value="UniProtKB-KW"/>
</dbReference>
<dbReference type="Gene3D" id="3.40.50.300">
    <property type="entry name" value="P-loop containing nucleotide triphosphate hydrolases"/>
    <property type="match status" value="1"/>
</dbReference>
<sequence>MRPPSPAIVFVGGKGGVGKTTVAAAHAVTLADGGERTLVMSTDPAHSLGDALETGLGDRPRRVADNLWAVEPDAEAAVQRRVASVTEDARAAVSRDIMPAVRRHLAHAASSPGMTESALTDVLIDAMDQVPEKWDRLVVDSAPTAHLLRMLDLPALLTPWVHGLARQRERAVGAERFAEGLVGPSSEGDDPLLERLHARRHRLERTASRLRSDAWVRLVTLPRRMVLSETRRAAKQLTEAGFQLGPVVLNQVPEREGTPVPQQVRACFARQGVVELPALLEEPTGESRLRSLGHRVSNGPEQGAG</sequence>
<dbReference type="InterPro" id="IPR025723">
    <property type="entry name" value="ArsA/GET3_ATPase-like"/>
</dbReference>
<dbReference type="InterPro" id="IPR027417">
    <property type="entry name" value="P-loop_NTPase"/>
</dbReference>
<comment type="caution">
    <text evidence="4">The sequence shown here is derived from an EMBL/GenBank/DDBJ whole genome shotgun (WGS) entry which is preliminary data.</text>
</comment>
<keyword evidence="5" id="KW-1185">Reference proteome</keyword>
<dbReference type="GO" id="GO:0016887">
    <property type="term" value="F:ATP hydrolysis activity"/>
    <property type="evidence" value="ECO:0007669"/>
    <property type="project" value="InterPro"/>
</dbReference>
<dbReference type="InterPro" id="IPR016300">
    <property type="entry name" value="ATPase_ArsA/GET3"/>
</dbReference>
<dbReference type="Proteomes" id="UP000317422">
    <property type="component" value="Unassembled WGS sequence"/>
</dbReference>
<proteinExistence type="inferred from homology"/>
<dbReference type="CDD" id="cd02035">
    <property type="entry name" value="ArsA"/>
    <property type="match status" value="1"/>
</dbReference>
<evidence type="ECO:0000256" key="2">
    <source>
        <dbReference type="SAM" id="MobiDB-lite"/>
    </source>
</evidence>
<dbReference type="SUPFAM" id="SSF52540">
    <property type="entry name" value="P-loop containing nucleoside triphosphate hydrolases"/>
    <property type="match status" value="1"/>
</dbReference>
<accession>A0A543NIX4</accession>
<dbReference type="RefSeq" id="WP_246062199.1">
    <property type="nucleotide sequence ID" value="NZ_VFQC01000001.1"/>
</dbReference>
<gene>
    <name evidence="4" type="ORF">FHX37_1724</name>
</gene>
<dbReference type="NCBIfam" id="TIGR00345">
    <property type="entry name" value="GET3_arsA_TRC40"/>
    <property type="match status" value="1"/>
</dbReference>
<dbReference type="PANTHER" id="PTHR10803:SF3">
    <property type="entry name" value="ATPASE GET3"/>
    <property type="match status" value="1"/>
</dbReference>
<feature type="domain" description="ArsA/GET3 Anion-transporting ATPase-like" evidence="3">
    <location>
        <begin position="8"/>
        <end position="256"/>
    </location>
</feature>
<keyword evidence="4" id="KW-0067">ATP-binding</keyword>